<dbReference type="SUPFAM" id="SSF56672">
    <property type="entry name" value="DNA/RNA polymerases"/>
    <property type="match status" value="1"/>
</dbReference>
<dbReference type="OrthoDB" id="2414538at2759"/>
<evidence type="ECO:0000256" key="17">
    <source>
        <dbReference type="ARBA" id="ARBA00023242"/>
    </source>
</evidence>
<keyword evidence="5 20" id="KW-0808">Transferase</keyword>
<dbReference type="PANTHER" id="PTHR45812">
    <property type="entry name" value="DNA POLYMERASE ZETA CATALYTIC SUBUNIT"/>
    <property type="match status" value="1"/>
</dbReference>
<dbReference type="Pfam" id="PF24065">
    <property type="entry name" value="REV3_N"/>
    <property type="match status" value="1"/>
</dbReference>
<dbReference type="InterPro" id="IPR056447">
    <property type="entry name" value="REV3_N"/>
</dbReference>
<dbReference type="InterPro" id="IPR042087">
    <property type="entry name" value="DNA_pol_B_thumb"/>
</dbReference>
<dbReference type="GO" id="GO:0006260">
    <property type="term" value="P:DNA replication"/>
    <property type="evidence" value="ECO:0007669"/>
    <property type="project" value="UniProtKB-KW"/>
</dbReference>
<keyword evidence="17 20" id="KW-0539">Nucleus</keyword>
<feature type="domain" description="DNA polymerase zeta catalytic subunit N-terminal" evidence="26">
    <location>
        <begin position="4"/>
        <end position="60"/>
    </location>
</feature>
<evidence type="ECO:0000256" key="18">
    <source>
        <dbReference type="ARBA" id="ARBA00049244"/>
    </source>
</evidence>
<feature type="domain" description="C4-type zinc-finger of DNA polymerase delta" evidence="24">
    <location>
        <begin position="1554"/>
        <end position="1628"/>
    </location>
</feature>
<dbReference type="Gene3D" id="3.30.420.10">
    <property type="entry name" value="Ribonuclease H-like superfamily/Ribonuclease H"/>
    <property type="match status" value="1"/>
</dbReference>
<evidence type="ECO:0000256" key="4">
    <source>
        <dbReference type="ARBA" id="ARBA00022485"/>
    </source>
</evidence>
<reference evidence="27 28" key="1">
    <citation type="journal article" date="2016" name="Genome Biol. Evol.">
        <title>Divergent and convergent evolution of fungal pathogenicity.</title>
        <authorList>
            <person name="Shang Y."/>
            <person name="Xiao G."/>
            <person name="Zheng P."/>
            <person name="Cen K."/>
            <person name="Zhan S."/>
            <person name="Wang C."/>
        </authorList>
    </citation>
    <scope>NUCLEOTIDE SEQUENCE [LARGE SCALE GENOMIC DNA]</scope>
    <source>
        <strain evidence="27 28">ARSEF 7405</strain>
    </source>
</reference>
<evidence type="ECO:0000256" key="14">
    <source>
        <dbReference type="ARBA" id="ARBA00023014"/>
    </source>
</evidence>
<dbReference type="InterPro" id="IPR036397">
    <property type="entry name" value="RNaseH_sf"/>
</dbReference>
<dbReference type="Gene3D" id="3.30.342.10">
    <property type="entry name" value="DNA Polymerase, chain B, domain 1"/>
    <property type="match status" value="1"/>
</dbReference>
<feature type="region of interest" description="Disordered" evidence="21">
    <location>
        <begin position="414"/>
        <end position="491"/>
    </location>
</feature>
<evidence type="ECO:0000256" key="7">
    <source>
        <dbReference type="ARBA" id="ARBA00022705"/>
    </source>
</evidence>
<keyword evidence="7 20" id="KW-0235">DNA replication</keyword>
<dbReference type="GO" id="GO:0008270">
    <property type="term" value="F:zinc ion binding"/>
    <property type="evidence" value="ECO:0007669"/>
    <property type="project" value="UniProtKB-KW"/>
</dbReference>
<feature type="domain" description="DNA polymerase delta/zeta catalytic subunit N-terminal" evidence="25">
    <location>
        <begin position="61"/>
        <end position="141"/>
    </location>
</feature>
<dbReference type="GO" id="GO:0000724">
    <property type="term" value="P:double-strand break repair via homologous recombination"/>
    <property type="evidence" value="ECO:0007669"/>
    <property type="project" value="TreeGrafter"/>
</dbReference>
<dbReference type="GO" id="GO:0051539">
    <property type="term" value="F:4 iron, 4 sulfur cluster binding"/>
    <property type="evidence" value="ECO:0007669"/>
    <property type="project" value="UniProtKB-KW"/>
</dbReference>
<evidence type="ECO:0000256" key="8">
    <source>
        <dbReference type="ARBA" id="ARBA00022723"/>
    </source>
</evidence>
<keyword evidence="8 20" id="KW-0479">Metal-binding</keyword>
<gene>
    <name evidence="27" type="ORF">AAP_05393</name>
</gene>
<dbReference type="Pfam" id="PF03104">
    <property type="entry name" value="DNA_pol_B_exo1"/>
    <property type="match status" value="1"/>
</dbReference>
<dbReference type="CDD" id="cd05534">
    <property type="entry name" value="POLBc_zeta"/>
    <property type="match status" value="1"/>
</dbReference>
<feature type="compositionally biased region" description="Polar residues" evidence="21">
    <location>
        <begin position="478"/>
        <end position="491"/>
    </location>
</feature>
<feature type="region of interest" description="Disordered" evidence="21">
    <location>
        <begin position="783"/>
        <end position="812"/>
    </location>
</feature>
<comment type="catalytic activity">
    <reaction evidence="18 20">
        <text>DNA(n) + a 2'-deoxyribonucleoside 5'-triphosphate = DNA(n+1) + diphosphate</text>
        <dbReference type="Rhea" id="RHEA:22508"/>
        <dbReference type="Rhea" id="RHEA-COMP:17339"/>
        <dbReference type="Rhea" id="RHEA-COMP:17340"/>
        <dbReference type="ChEBI" id="CHEBI:33019"/>
        <dbReference type="ChEBI" id="CHEBI:61560"/>
        <dbReference type="ChEBI" id="CHEBI:173112"/>
        <dbReference type="EC" id="2.7.7.7"/>
    </reaction>
</comment>
<dbReference type="Proteomes" id="UP000242877">
    <property type="component" value="Unassembled WGS sequence"/>
</dbReference>
<dbReference type="FunFam" id="3.30.342.10:FF:000018">
    <property type="entry name" value="DNA polymerase"/>
    <property type="match status" value="1"/>
</dbReference>
<keyword evidence="16" id="KW-0234">DNA repair</keyword>
<dbReference type="GO" id="GO:0005634">
    <property type="term" value="C:nucleus"/>
    <property type="evidence" value="ECO:0007669"/>
    <property type="project" value="UniProtKB-SubCell"/>
</dbReference>
<dbReference type="CDD" id="cd05778">
    <property type="entry name" value="DNA_polB_zeta_exo"/>
    <property type="match status" value="1"/>
</dbReference>
<dbReference type="InterPro" id="IPR006134">
    <property type="entry name" value="DNA-dir_DNA_pol_B_multi_dom"/>
</dbReference>
<dbReference type="InterPro" id="IPR006133">
    <property type="entry name" value="DNA-dir_DNA_pol_B_exonuc"/>
</dbReference>
<sequence length="1659" mass="188867">METFRFRLGFVDYYQAEPTRLDPPLPLAYGGIPNNKRPRVPVLRVFGSTDTGQKVCAHIHGAFPYIYVDYDGDLNPDAVAAAQRSLHQSIDDALASSFRHERRSRSTAFVAHITLVKGIPFYGYHVGYRLFFKIYLLNPSYTLRLAELLRRGAVLGRQLQPYESHLQYRSQWMIDYNLYGCAYINCKKVLFRAPLPAEDKTKTNPRWTDRSIPPHLVLDSPSSSRQSYCELEVDVHVQDILNRHDIKERPLHHDLNEWNMVGASEEKLVPSLASLWQEEAKRRRELAGGIPTVSPFSTGDLVPMSAGQRSDAGNRWIHEDEHRARLHETIADYVARVGQPSLKSIRNTMRAVPFLDSVTTVFASVADLFPENISSQQSAYSIPTASTEGMHEAVEQDDVLPSWALDQKYKMENEAEGTMGENSPGDDDDEEGDLEDQSTGSQQSHRGRLRHHRGRPPNIVAKSSHTSNHRSPAPGSHNWRSSATPSYSSQEALPIEKLRKMGVYHINDEIDPNDGFLQFYVQNLKRKRQEDGLVAPESSKTKNGSPDSTQSTASQKPYHPPSSRHTVDGKIPFAVTKGVYSPVKARKRNVKESFAADYEPPAAFSQQSRTEISDVDRLHSQSTITGSAAIHTISTNFDYASSLKQSFNSPPNERSIVYLPRLPSVNEVLATMAENSRPSAIYQDPFYSNDDDVPTYKREYAGKDLCRETNSVYSLPPFNMWGPPDTDQRPKYTNPHFNDILELANEDMRQKCSLRVWEFMPTLPTREEVIKFFDKPALTTLKRRHRRKAATTKPIEPTVPEESVSDSAEAAPRHQYDQLRPFHAEGESIMSLEVHVNTRHYFVPDPEKDEIQCIFLAIQHIDSLEENNEVILVVISQANKIQRSMLPQMNHVLFEEATELDVINKLVDIVRFIDPDILTGYEIHGNSWGYVIERARELYDYNLCDEISRVRSQAHGMFGRENDRWGFEHSCSVRITGRNIINIWRAMRSELTLQQYTMENVVFNLFKKRIPHYHFQDLTSWFKSNIPRHKAKVAKYFAERACLDLKILAANETISRTQEQARILGIDFASVILRGSQFKVESLLFRIAKPESYMLVSPSREQVGQENALEIQPLIMEPQSALYTSPVLVMDFQSLYPSVVIAYNYCYSTCLGRINRWRGRNKLGFVDLDVDPRLLALLEQHVNIAPNGILYSKPDVRQSLLSRMLSEILETRVMVKNSMKEDKDNKALQRLLNNRQLALKFIANVTYGYTSAAFSGRETLEKAIALIHSVERWGAEVVYGDTDSLFIHLKGRTRDEAFVIGNEIAKAVTNANPRPVKLKFEKVYHPCLLQSKKRYVGYKYESPEQKEPIFDAKGIETVRRDGTPLQQTTVERVLRILFETADLSLVKEYFQERCAAVLSGDLPLSDFIFAKEVKLGKYSSESSAPPGALVSAQRMLQDRRLEPQYGERVPYVVVTAEPHTNLKLRCVAPEVFLSNPEMSLDAEYYIKKNIIPSLARILDLVGADVKQWFDSMSIIQLPRKNITPARIDANQKTSNESESRAAADSTTLWKSATCLVCQDEMKRESSAGQICGVCWKARHASLLRLNMRLRDVEKRTAQLQAISRSYMAVPFGDQTKCDSMDSPAFYARMKAEYELNMLHAQLESAMNDLGSAEEEQLEW</sequence>
<dbReference type="GO" id="GO:0003677">
    <property type="term" value="F:DNA binding"/>
    <property type="evidence" value="ECO:0007669"/>
    <property type="project" value="UniProtKB-KW"/>
</dbReference>
<evidence type="ECO:0000256" key="6">
    <source>
        <dbReference type="ARBA" id="ARBA00022695"/>
    </source>
</evidence>
<feature type="region of interest" description="Disordered" evidence="21">
    <location>
        <begin position="530"/>
        <end position="570"/>
    </location>
</feature>
<evidence type="ECO:0000259" key="23">
    <source>
        <dbReference type="Pfam" id="PF03104"/>
    </source>
</evidence>
<evidence type="ECO:0000259" key="22">
    <source>
        <dbReference type="Pfam" id="PF00136"/>
    </source>
</evidence>
<dbReference type="Pfam" id="PF14260">
    <property type="entry name" value="zf-C4pol"/>
    <property type="match status" value="1"/>
</dbReference>
<dbReference type="EC" id="2.7.7.7" evidence="20"/>
<dbReference type="InterPro" id="IPR043502">
    <property type="entry name" value="DNA/RNA_pol_sf"/>
</dbReference>
<keyword evidence="14 20" id="KW-0411">Iron-sulfur</keyword>
<dbReference type="PROSITE" id="PS00116">
    <property type="entry name" value="DNA_POLYMERASE_B"/>
    <property type="match status" value="1"/>
</dbReference>
<keyword evidence="15 20" id="KW-0238">DNA-binding</keyword>
<keyword evidence="28" id="KW-1185">Reference proteome</keyword>
<dbReference type="GO" id="GO:0000166">
    <property type="term" value="F:nucleotide binding"/>
    <property type="evidence" value="ECO:0007669"/>
    <property type="project" value="InterPro"/>
</dbReference>
<feature type="domain" description="DNA-directed DNA polymerase family B exonuclease" evidence="23">
    <location>
        <begin position="829"/>
        <end position="1001"/>
    </location>
</feature>
<keyword evidence="12 20" id="KW-0239">DNA-directed DNA polymerase</keyword>
<evidence type="ECO:0000256" key="19">
    <source>
        <dbReference type="ARBA" id="ARBA00066055"/>
    </source>
</evidence>
<dbReference type="Gene3D" id="1.10.287.690">
    <property type="entry name" value="Helix hairpin bin"/>
    <property type="match status" value="1"/>
</dbReference>
<dbReference type="GO" id="GO:0042276">
    <property type="term" value="P:error-prone translesion synthesis"/>
    <property type="evidence" value="ECO:0007669"/>
    <property type="project" value="TreeGrafter"/>
</dbReference>
<evidence type="ECO:0000256" key="16">
    <source>
        <dbReference type="ARBA" id="ARBA00023204"/>
    </source>
</evidence>
<protein>
    <recommendedName>
        <fullName evidence="20">DNA polymerase</fullName>
        <ecNumber evidence="20">2.7.7.7</ecNumber>
    </recommendedName>
</protein>
<feature type="compositionally biased region" description="Polar residues" evidence="21">
    <location>
        <begin position="461"/>
        <end position="470"/>
    </location>
</feature>
<evidence type="ECO:0000256" key="15">
    <source>
        <dbReference type="ARBA" id="ARBA00023125"/>
    </source>
</evidence>
<evidence type="ECO:0000256" key="3">
    <source>
        <dbReference type="ARBA" id="ARBA00005755"/>
    </source>
</evidence>
<keyword evidence="11 20" id="KW-0862">Zinc</keyword>
<dbReference type="PANTHER" id="PTHR45812:SF1">
    <property type="entry name" value="DNA POLYMERASE ZETA CATALYTIC SUBUNIT"/>
    <property type="match status" value="1"/>
</dbReference>
<dbReference type="EMBL" id="AZGZ01000031">
    <property type="protein sequence ID" value="KZZ87689.1"/>
    <property type="molecule type" value="Genomic_DNA"/>
</dbReference>
<dbReference type="FunFam" id="1.10.287.690:FF:000002">
    <property type="entry name" value="DNA polymerase zeta"/>
    <property type="match status" value="1"/>
</dbReference>
<evidence type="ECO:0000259" key="24">
    <source>
        <dbReference type="Pfam" id="PF14260"/>
    </source>
</evidence>
<comment type="subunit">
    <text evidence="19">Forms DNA polymerase zeta with REV7.</text>
</comment>
<feature type="compositionally biased region" description="Acidic residues" evidence="21">
    <location>
        <begin position="424"/>
        <end position="436"/>
    </location>
</feature>
<comment type="subcellular location">
    <subcellularLocation>
        <location evidence="2 20">Nucleus</location>
    </subcellularLocation>
</comment>
<keyword evidence="9" id="KW-0227">DNA damage</keyword>
<evidence type="ECO:0000313" key="27">
    <source>
        <dbReference type="EMBL" id="KZZ87689.1"/>
    </source>
</evidence>
<keyword evidence="4 20" id="KW-0004">4Fe-4S</keyword>
<keyword evidence="10 20" id="KW-0863">Zinc-finger</keyword>
<dbReference type="PRINTS" id="PR00106">
    <property type="entry name" value="DNAPOLB"/>
</dbReference>
<evidence type="ECO:0000256" key="12">
    <source>
        <dbReference type="ARBA" id="ARBA00022932"/>
    </source>
</evidence>
<dbReference type="GO" id="GO:0016035">
    <property type="term" value="C:zeta DNA polymerase complex"/>
    <property type="evidence" value="ECO:0007669"/>
    <property type="project" value="InterPro"/>
</dbReference>
<evidence type="ECO:0000256" key="20">
    <source>
        <dbReference type="RuleBase" id="RU000442"/>
    </source>
</evidence>
<dbReference type="InterPro" id="IPR023211">
    <property type="entry name" value="DNA_pol_palm_dom_sf"/>
</dbReference>
<dbReference type="InterPro" id="IPR006172">
    <property type="entry name" value="DNA-dir_DNA_pol_B"/>
</dbReference>
<evidence type="ECO:0000256" key="5">
    <source>
        <dbReference type="ARBA" id="ARBA00022679"/>
    </source>
</evidence>
<evidence type="ECO:0000256" key="13">
    <source>
        <dbReference type="ARBA" id="ARBA00023004"/>
    </source>
</evidence>
<dbReference type="VEuPathDB" id="FungiDB:AAP_05393"/>
<evidence type="ECO:0000313" key="28">
    <source>
        <dbReference type="Proteomes" id="UP000242877"/>
    </source>
</evidence>
<dbReference type="InterPro" id="IPR017964">
    <property type="entry name" value="DNA-dir_DNA_pol_B_CS"/>
</dbReference>
<dbReference type="InterPro" id="IPR030559">
    <property type="entry name" value="PolZ_Rev3"/>
</dbReference>
<dbReference type="SMART" id="SM00486">
    <property type="entry name" value="POLBc"/>
    <property type="match status" value="1"/>
</dbReference>
<dbReference type="InterPro" id="IPR056435">
    <property type="entry name" value="DPOD/Z_N"/>
</dbReference>
<dbReference type="GO" id="GO:0003887">
    <property type="term" value="F:DNA-directed DNA polymerase activity"/>
    <property type="evidence" value="ECO:0007669"/>
    <property type="project" value="UniProtKB-KW"/>
</dbReference>
<dbReference type="Pfam" id="PF24055">
    <property type="entry name" value="POL3_N"/>
    <property type="match status" value="1"/>
</dbReference>
<evidence type="ECO:0000256" key="11">
    <source>
        <dbReference type="ARBA" id="ARBA00022833"/>
    </source>
</evidence>
<name>A0A167VL69_9EURO</name>
<evidence type="ECO:0000259" key="25">
    <source>
        <dbReference type="Pfam" id="PF24055"/>
    </source>
</evidence>
<feature type="compositionally biased region" description="Polar residues" evidence="21">
    <location>
        <begin position="541"/>
        <end position="555"/>
    </location>
</feature>
<organism evidence="27 28">
    <name type="scientific">Ascosphaera apis ARSEF 7405</name>
    <dbReference type="NCBI Taxonomy" id="392613"/>
    <lineage>
        <taxon>Eukaryota</taxon>
        <taxon>Fungi</taxon>
        <taxon>Dikarya</taxon>
        <taxon>Ascomycota</taxon>
        <taxon>Pezizomycotina</taxon>
        <taxon>Eurotiomycetes</taxon>
        <taxon>Eurotiomycetidae</taxon>
        <taxon>Onygenales</taxon>
        <taxon>Ascosphaeraceae</taxon>
        <taxon>Ascosphaera</taxon>
    </lineage>
</organism>
<dbReference type="FunFam" id="3.30.420.10:FF:000024">
    <property type="entry name" value="DNA polymerase zeta catalytic subunit"/>
    <property type="match status" value="1"/>
</dbReference>
<feature type="compositionally biased region" description="Basic residues" evidence="21">
    <location>
        <begin position="445"/>
        <end position="455"/>
    </location>
</feature>
<evidence type="ECO:0000259" key="26">
    <source>
        <dbReference type="Pfam" id="PF24065"/>
    </source>
</evidence>
<dbReference type="Pfam" id="PF00136">
    <property type="entry name" value="DNA_pol_B"/>
    <property type="match status" value="1"/>
</dbReference>
<evidence type="ECO:0000256" key="2">
    <source>
        <dbReference type="ARBA" id="ARBA00004123"/>
    </source>
</evidence>
<comment type="caution">
    <text evidence="27">The sequence shown here is derived from an EMBL/GenBank/DDBJ whole genome shotgun (WGS) entry which is preliminary data.</text>
</comment>
<comment type="similarity">
    <text evidence="3 20">Belongs to the DNA polymerase type-B family.</text>
</comment>
<feature type="domain" description="DNA-directed DNA polymerase family B multifunctional" evidence="22">
    <location>
        <begin position="1067"/>
        <end position="1499"/>
    </location>
</feature>
<dbReference type="Gene3D" id="1.10.132.60">
    <property type="entry name" value="DNA polymerase family B, C-terminal domain"/>
    <property type="match status" value="1"/>
</dbReference>
<dbReference type="SUPFAM" id="SSF53098">
    <property type="entry name" value="Ribonuclease H-like"/>
    <property type="match status" value="1"/>
</dbReference>
<evidence type="ECO:0000256" key="1">
    <source>
        <dbReference type="ARBA" id="ARBA00001966"/>
    </source>
</evidence>
<dbReference type="InterPro" id="IPR025687">
    <property type="entry name" value="Znf-C4pol"/>
</dbReference>
<keyword evidence="13 20" id="KW-0408">Iron</keyword>
<evidence type="ECO:0000256" key="21">
    <source>
        <dbReference type="SAM" id="MobiDB-lite"/>
    </source>
</evidence>
<accession>A0A167VL69</accession>
<keyword evidence="6 20" id="KW-0548">Nucleotidyltransferase</keyword>
<dbReference type="FunFam" id="1.10.132.60:FF:000007">
    <property type="entry name" value="DNA polymerase"/>
    <property type="match status" value="1"/>
</dbReference>
<evidence type="ECO:0000256" key="9">
    <source>
        <dbReference type="ARBA" id="ARBA00022763"/>
    </source>
</evidence>
<dbReference type="Gene3D" id="3.90.1600.10">
    <property type="entry name" value="Palm domain of DNA polymerase"/>
    <property type="match status" value="1"/>
</dbReference>
<evidence type="ECO:0000256" key="10">
    <source>
        <dbReference type="ARBA" id="ARBA00022771"/>
    </source>
</evidence>
<comment type="cofactor">
    <cofactor evidence="1 20">
        <name>[4Fe-4S] cluster</name>
        <dbReference type="ChEBI" id="CHEBI:49883"/>
    </cofactor>
</comment>
<dbReference type="InterPro" id="IPR012337">
    <property type="entry name" value="RNaseH-like_sf"/>
</dbReference>
<proteinExistence type="inferred from homology"/>